<reference evidence="1" key="1">
    <citation type="submission" date="2019-06" db="EMBL/GenBank/DDBJ databases">
        <title>Complete genome sequence of Methanobrevibacter arboriphilus strain SA.</title>
        <authorList>
            <person name="Asakawa S."/>
        </authorList>
    </citation>
    <scope>NUCLEOTIDE SEQUENCE</scope>
    <source>
        <strain evidence="1">SA</strain>
    </source>
</reference>
<gene>
    <name evidence="1" type="ORF">MarbSA_01890</name>
</gene>
<organism evidence="1 2">
    <name type="scientific">Methanobrevibacter arboriphilus</name>
    <dbReference type="NCBI Taxonomy" id="39441"/>
    <lineage>
        <taxon>Archaea</taxon>
        <taxon>Methanobacteriati</taxon>
        <taxon>Methanobacteriota</taxon>
        <taxon>Methanomada group</taxon>
        <taxon>Methanobacteria</taxon>
        <taxon>Methanobacteriales</taxon>
        <taxon>Methanobacteriaceae</taxon>
        <taxon>Methanobrevibacter</taxon>
    </lineage>
</organism>
<name>A0ACA8R129_METAZ</name>
<dbReference type="Proteomes" id="UP000825015">
    <property type="component" value="Chromosome"/>
</dbReference>
<proteinExistence type="predicted"/>
<sequence length="102" mass="11416">MKKKYLVIVIVIIIIVGIAFVSSLFIFQGDEKDVCSQCKMLNCHDHAIGDNYCCDMCSMEENSKCNCPMPMKENNNSENNASNISMNNSLAENSSDVKMHNN</sequence>
<evidence type="ECO:0000313" key="2">
    <source>
        <dbReference type="Proteomes" id="UP000825015"/>
    </source>
</evidence>
<dbReference type="EMBL" id="AP019779">
    <property type="protein sequence ID" value="BBL61149.1"/>
    <property type="molecule type" value="Genomic_DNA"/>
</dbReference>
<protein>
    <submittedName>
        <fullName evidence="1">Uncharacterized protein</fullName>
    </submittedName>
</protein>
<evidence type="ECO:0000313" key="1">
    <source>
        <dbReference type="EMBL" id="BBL61149.1"/>
    </source>
</evidence>
<accession>A0ACA8R129</accession>
<keyword evidence="2" id="KW-1185">Reference proteome</keyword>